<keyword evidence="1" id="KW-1133">Transmembrane helix</keyword>
<proteinExistence type="predicted"/>
<sequence length="177" mass="21027">MSDNPMNTEYQEFRTRFIKGSAWMIIFYAGLLTAFSLFIMYLLPNIWVILIMLIPASLLPFVIIFLKSYKVRFGTDFIETKNLFRTKRLNLKEIKKFGIYIRGNRAGPTKLTSEFNMGDVNDDDLLFHNVYLTTNEEFDLWNMRPKKHLKFPYRKELYSIVKEKMATQSKKTAYNMV</sequence>
<dbReference type="EMBL" id="CP106735">
    <property type="protein sequence ID" value="UXX79489.1"/>
    <property type="molecule type" value="Genomic_DNA"/>
</dbReference>
<dbReference type="RefSeq" id="WP_263051223.1">
    <property type="nucleotide sequence ID" value="NZ_CP106735.1"/>
</dbReference>
<evidence type="ECO:0000313" key="3">
    <source>
        <dbReference type="Proteomes" id="UP001062165"/>
    </source>
</evidence>
<gene>
    <name evidence="2" type="ORF">N7E81_19260</name>
</gene>
<organism evidence="2 3">
    <name type="scientific">Reichenbachiella carrageenanivorans</name>
    <dbReference type="NCBI Taxonomy" id="2979869"/>
    <lineage>
        <taxon>Bacteria</taxon>
        <taxon>Pseudomonadati</taxon>
        <taxon>Bacteroidota</taxon>
        <taxon>Cytophagia</taxon>
        <taxon>Cytophagales</taxon>
        <taxon>Reichenbachiellaceae</taxon>
        <taxon>Reichenbachiella</taxon>
    </lineage>
</organism>
<name>A0ABY6D1A0_9BACT</name>
<keyword evidence="1" id="KW-0812">Transmembrane</keyword>
<evidence type="ECO:0008006" key="4">
    <source>
        <dbReference type="Google" id="ProtNLM"/>
    </source>
</evidence>
<protein>
    <recommendedName>
        <fullName evidence="4">PH domain-containing protein</fullName>
    </recommendedName>
</protein>
<feature type="transmembrane region" description="Helical" evidence="1">
    <location>
        <begin position="21"/>
        <end position="40"/>
    </location>
</feature>
<reference evidence="2" key="1">
    <citation type="submission" date="2022-10" db="EMBL/GenBank/DDBJ databases">
        <title>Comparative genomics and taxonomic characterization of three novel marine species of genus Reichenbachiella exhibiting antioxidant and polysaccharide degradation activities.</title>
        <authorList>
            <person name="Muhammad N."/>
            <person name="Lee Y.-J."/>
            <person name="Ko J."/>
            <person name="Kim S.-G."/>
        </authorList>
    </citation>
    <scope>NUCLEOTIDE SEQUENCE</scope>
    <source>
        <strain evidence="2">Wsw4-B4</strain>
    </source>
</reference>
<dbReference type="Proteomes" id="UP001062165">
    <property type="component" value="Chromosome"/>
</dbReference>
<accession>A0ABY6D1A0</accession>
<keyword evidence="1" id="KW-0472">Membrane</keyword>
<keyword evidence="3" id="KW-1185">Reference proteome</keyword>
<evidence type="ECO:0000313" key="2">
    <source>
        <dbReference type="EMBL" id="UXX79489.1"/>
    </source>
</evidence>
<feature type="transmembrane region" description="Helical" evidence="1">
    <location>
        <begin position="46"/>
        <end position="66"/>
    </location>
</feature>
<evidence type="ECO:0000256" key="1">
    <source>
        <dbReference type="SAM" id="Phobius"/>
    </source>
</evidence>